<reference evidence="1" key="1">
    <citation type="submission" date="2023-06" db="EMBL/GenBank/DDBJ databases">
        <authorList>
            <consortium name="Lawrence Berkeley National Laboratory"/>
            <person name="Ahrendt S."/>
            <person name="Sahu N."/>
            <person name="Indic B."/>
            <person name="Wong-Bajracharya J."/>
            <person name="Merenyi Z."/>
            <person name="Ke H.-M."/>
            <person name="Monk M."/>
            <person name="Kocsube S."/>
            <person name="Drula E."/>
            <person name="Lipzen A."/>
            <person name="Balint B."/>
            <person name="Henrissat B."/>
            <person name="Andreopoulos B."/>
            <person name="Martin F.M."/>
            <person name="Harder C.B."/>
            <person name="Rigling D."/>
            <person name="Ford K.L."/>
            <person name="Foster G.D."/>
            <person name="Pangilinan J."/>
            <person name="Papanicolaou A."/>
            <person name="Barry K."/>
            <person name="LaButti K."/>
            <person name="Viragh M."/>
            <person name="Koriabine M."/>
            <person name="Yan M."/>
            <person name="Riley R."/>
            <person name="Champramary S."/>
            <person name="Plett K.L."/>
            <person name="Tsai I.J."/>
            <person name="Slot J."/>
            <person name="Sipos G."/>
            <person name="Plett J."/>
            <person name="Nagy L.G."/>
            <person name="Grigoriev I.V."/>
        </authorList>
    </citation>
    <scope>NUCLEOTIDE SEQUENCE</scope>
    <source>
        <strain evidence="1">HWK02</strain>
    </source>
</reference>
<evidence type="ECO:0000313" key="1">
    <source>
        <dbReference type="EMBL" id="KAK0492996.1"/>
    </source>
</evidence>
<dbReference type="Proteomes" id="UP001175228">
    <property type="component" value="Unassembled WGS sequence"/>
</dbReference>
<dbReference type="AlphaFoldDB" id="A0AA39Q091"/>
<comment type="caution">
    <text evidence="1">The sequence shown here is derived from an EMBL/GenBank/DDBJ whole genome shotgun (WGS) entry which is preliminary data.</text>
</comment>
<sequence length="179" mass="20467">MIDVGGGSLNNSTRYSLARMSLRWMIRECLTETGIMFDSQRLRLLDLDPTTLHPFVTPRPPALSVDSAMMIRAGIPKPPVKQKLVSAFHRRTLPSHTPVPKDEAHANALVKEYWPIGTEEEEEPWDALSPIYDQLRVGLLPMTEEYSVARRLAFPGRAPHPTSTERLRKRNIRTFRRLI</sequence>
<evidence type="ECO:0000313" key="2">
    <source>
        <dbReference type="Proteomes" id="UP001175228"/>
    </source>
</evidence>
<dbReference type="EMBL" id="JAUEPU010000027">
    <property type="protein sequence ID" value="KAK0492996.1"/>
    <property type="molecule type" value="Genomic_DNA"/>
</dbReference>
<proteinExistence type="predicted"/>
<gene>
    <name evidence="1" type="ORF">EDD18DRAFT_1289898</name>
</gene>
<name>A0AA39Q091_9AGAR</name>
<organism evidence="1 2">
    <name type="scientific">Armillaria luteobubalina</name>
    <dbReference type="NCBI Taxonomy" id="153913"/>
    <lineage>
        <taxon>Eukaryota</taxon>
        <taxon>Fungi</taxon>
        <taxon>Dikarya</taxon>
        <taxon>Basidiomycota</taxon>
        <taxon>Agaricomycotina</taxon>
        <taxon>Agaricomycetes</taxon>
        <taxon>Agaricomycetidae</taxon>
        <taxon>Agaricales</taxon>
        <taxon>Marasmiineae</taxon>
        <taxon>Physalacriaceae</taxon>
        <taxon>Armillaria</taxon>
    </lineage>
</organism>
<accession>A0AA39Q091</accession>
<protein>
    <submittedName>
        <fullName evidence="1">Uncharacterized protein</fullName>
    </submittedName>
</protein>
<keyword evidence="2" id="KW-1185">Reference proteome</keyword>